<name>A0ABX3G5P6_9ACTN</name>
<evidence type="ECO:0000256" key="2">
    <source>
        <dbReference type="SAM" id="SignalP"/>
    </source>
</evidence>
<feature type="domain" description="PKD" evidence="3">
    <location>
        <begin position="112"/>
        <end position="178"/>
    </location>
</feature>
<dbReference type="InterPro" id="IPR035986">
    <property type="entry name" value="PKD_dom_sf"/>
</dbReference>
<protein>
    <recommendedName>
        <fullName evidence="3">PKD domain-containing protein</fullName>
    </recommendedName>
</protein>
<dbReference type="Gene3D" id="2.60.40.10">
    <property type="entry name" value="Immunoglobulins"/>
    <property type="match status" value="1"/>
</dbReference>
<evidence type="ECO:0000313" key="5">
    <source>
        <dbReference type="Proteomes" id="UP000187151"/>
    </source>
</evidence>
<evidence type="ECO:0000313" key="4">
    <source>
        <dbReference type="EMBL" id="OLZ67963.1"/>
    </source>
</evidence>
<proteinExistence type="predicted"/>
<feature type="chain" id="PRO_5047230223" description="PKD domain-containing protein" evidence="2">
    <location>
        <begin position="21"/>
        <end position="555"/>
    </location>
</feature>
<feature type="region of interest" description="Disordered" evidence="1">
    <location>
        <begin position="174"/>
        <end position="195"/>
    </location>
</feature>
<dbReference type="EMBL" id="MQUR01000024">
    <property type="protein sequence ID" value="OLZ67963.1"/>
    <property type="molecule type" value="Genomic_DNA"/>
</dbReference>
<feature type="signal peptide" evidence="2">
    <location>
        <begin position="1"/>
        <end position="20"/>
    </location>
</feature>
<comment type="caution">
    <text evidence="4">The sequence shown here is derived from an EMBL/GenBank/DDBJ whole genome shotgun (WGS) entry which is preliminary data.</text>
</comment>
<dbReference type="Proteomes" id="UP000187151">
    <property type="component" value="Unassembled WGS sequence"/>
</dbReference>
<dbReference type="InterPro" id="IPR000601">
    <property type="entry name" value="PKD_dom"/>
</dbReference>
<keyword evidence="2" id="KW-0732">Signal</keyword>
<organism evidence="4 5">
    <name type="scientific">Streptomyces amritsarensis</name>
    <dbReference type="NCBI Taxonomy" id="681158"/>
    <lineage>
        <taxon>Bacteria</taxon>
        <taxon>Bacillati</taxon>
        <taxon>Actinomycetota</taxon>
        <taxon>Actinomycetes</taxon>
        <taxon>Kitasatosporales</taxon>
        <taxon>Streptomycetaceae</taxon>
        <taxon>Streptomyces</taxon>
    </lineage>
</organism>
<dbReference type="RefSeq" id="WP_076044079.1">
    <property type="nucleotide sequence ID" value="NZ_MQUR01000024.1"/>
</dbReference>
<keyword evidence="5" id="KW-1185">Reference proteome</keyword>
<reference evidence="4 5" key="1">
    <citation type="submission" date="2016-01" db="EMBL/GenBank/DDBJ databases">
        <title>Streptomyces amritsarensis strain MTCC 11845 genome sequencing and assembly.</title>
        <authorList>
            <person name="Sharma D."/>
            <person name="Nair G.R."/>
            <person name="Kaur G."/>
            <person name="Manhas R.K."/>
            <person name="Mayilraj S."/>
        </authorList>
    </citation>
    <scope>NUCLEOTIDE SEQUENCE [LARGE SCALE GENOMIC DNA]</scope>
    <source>
        <strain evidence="4 5">MTCC 11845</strain>
    </source>
</reference>
<dbReference type="InterPro" id="IPR013783">
    <property type="entry name" value="Ig-like_fold"/>
</dbReference>
<evidence type="ECO:0000256" key="1">
    <source>
        <dbReference type="SAM" id="MobiDB-lite"/>
    </source>
</evidence>
<sequence length="555" mass="56956">MISAAVVAAAIGFVPTAAQAADQPAQRQGSATAAVDSAKAAAARSTVFHSPAERTVRTSASGKAAAPQAAGAAGAAAGAGAAKGNAGLAVDLRASATSGRGFSLASQITTTAGAPVRVDIDWGDGRTDTEHVTGAKLLTSKHTFTEVGKHKVKVTLTDQDNNVTATNSVDVQSLGSKFTPHAPTRLLDTRSGIGGTNHPVTPYGVARVKVGGNSGIPADATAVALNVTVVSPRSGGHITAYPSGTEQPTTSNVNFVAGQTVPNMTIVPVGADGYVELLNRSYGDVDLLADVTGYFSPSASAGGYTSLEPFRIADSRTGQGTWGPVSGQSTFGLQVAGNGAVPASGVTAVALNVTVTAPRGAGHLTVFPTGQSAPDTSNVNFKAGQTIANSVIVPVGPDGRINIRNGAWDPADVIVDVVGYYSPGSKASYIPTTPTRLHDSRDWDFPVEGQDFRWLPLSDDDPAITAFVLNTTVTDTQGSGHLTVAPDPYTYAQRYSGTAPKPTPPNSSNLNWTRGETVPNLVQASTGTTGVIDFWNRGWDRTHLVVDMFGFYDKS</sequence>
<dbReference type="SUPFAM" id="SSF49299">
    <property type="entry name" value="PKD domain"/>
    <property type="match status" value="1"/>
</dbReference>
<accession>A0ABX3G5P6</accession>
<dbReference type="PROSITE" id="PS50093">
    <property type="entry name" value="PKD"/>
    <property type="match status" value="1"/>
</dbReference>
<evidence type="ECO:0000259" key="3">
    <source>
        <dbReference type="PROSITE" id="PS50093"/>
    </source>
</evidence>
<gene>
    <name evidence="4" type="ORF">AVW11_13455</name>
</gene>